<keyword evidence="7" id="KW-0479">Metal-binding</keyword>
<dbReference type="GO" id="GO:0008941">
    <property type="term" value="F:nitric oxide dioxygenase NAD(P)H activity"/>
    <property type="evidence" value="ECO:0007669"/>
    <property type="project" value="UniProtKB-EC"/>
</dbReference>
<dbReference type="Gene3D" id="1.10.490.10">
    <property type="entry name" value="Globins"/>
    <property type="match status" value="1"/>
</dbReference>
<reference evidence="18" key="1">
    <citation type="submission" date="2017-08" db="EMBL/GenBank/DDBJ databases">
        <title>Direct submision.</title>
        <authorList>
            <person name="Kim S.-J."/>
            <person name="Rhee S.-K."/>
        </authorList>
    </citation>
    <scope>NUCLEOTIDE SEQUENCE [LARGE SCALE GENOMIC DNA]</scope>
    <source>
        <strain evidence="18">GI5</strain>
    </source>
</reference>
<comment type="function">
    <text evidence="11">Is involved in NO detoxification in an aerobic process, termed nitric oxide dioxygenase (NOD) reaction that utilizes O(2) and NAD(P)H to convert NO to nitrate, which protects the bacterium from various noxious nitrogen compounds. Therefore, plays a central role in the inducible response to nitrosative stress.</text>
</comment>
<dbReference type="InterPro" id="IPR009050">
    <property type="entry name" value="Globin-like_sf"/>
</dbReference>
<evidence type="ECO:0000256" key="12">
    <source>
        <dbReference type="ARBA" id="ARBA00048649"/>
    </source>
</evidence>
<evidence type="ECO:0000256" key="4">
    <source>
        <dbReference type="ARBA" id="ARBA00022575"/>
    </source>
</evidence>
<dbReference type="Pfam" id="PF00175">
    <property type="entry name" value="NAD_binding_1"/>
    <property type="match status" value="1"/>
</dbReference>
<comment type="catalytic activity">
    <reaction evidence="12">
        <text>2 nitric oxide + NADH + 2 O2 = 2 nitrate + NAD(+) + H(+)</text>
        <dbReference type="Rhea" id="RHEA:19469"/>
        <dbReference type="ChEBI" id="CHEBI:15378"/>
        <dbReference type="ChEBI" id="CHEBI:15379"/>
        <dbReference type="ChEBI" id="CHEBI:16480"/>
        <dbReference type="ChEBI" id="CHEBI:17632"/>
        <dbReference type="ChEBI" id="CHEBI:57540"/>
        <dbReference type="ChEBI" id="CHEBI:57945"/>
        <dbReference type="EC" id="1.14.12.17"/>
    </reaction>
</comment>
<dbReference type="GO" id="GO:0071949">
    <property type="term" value="F:FAD binding"/>
    <property type="evidence" value="ECO:0007669"/>
    <property type="project" value="TreeGrafter"/>
</dbReference>
<protein>
    <recommendedName>
        <fullName evidence="3">nitric oxide dioxygenase</fullName>
        <ecNumber evidence="3">1.14.12.17</ecNumber>
    </recommendedName>
</protein>
<evidence type="ECO:0000256" key="10">
    <source>
        <dbReference type="ARBA" id="ARBA00023027"/>
    </source>
</evidence>
<evidence type="ECO:0000256" key="14">
    <source>
        <dbReference type="RuleBase" id="RU000356"/>
    </source>
</evidence>
<dbReference type="EC" id="1.14.12.17" evidence="3"/>
<accession>A0A2K9LM26</accession>
<dbReference type="SUPFAM" id="SSF63380">
    <property type="entry name" value="Riboflavin synthase domain-like"/>
    <property type="match status" value="1"/>
</dbReference>
<dbReference type="Pfam" id="PF00970">
    <property type="entry name" value="FAD_binding_6"/>
    <property type="match status" value="1"/>
</dbReference>
<evidence type="ECO:0000256" key="9">
    <source>
        <dbReference type="ARBA" id="ARBA00023004"/>
    </source>
</evidence>
<dbReference type="InterPro" id="IPR017938">
    <property type="entry name" value="Riboflavin_synthase-like_b-brl"/>
</dbReference>
<keyword evidence="17" id="KW-0223">Dioxygenase</keyword>
<dbReference type="KEGG" id="kak:Kalk_13255"/>
<keyword evidence="17" id="KW-0560">Oxidoreductase</keyword>
<dbReference type="AlphaFoldDB" id="A0A2K9LM26"/>
<dbReference type="PRINTS" id="PR00410">
    <property type="entry name" value="PHEHYDRXLASE"/>
</dbReference>
<dbReference type="PANTHER" id="PTHR43396">
    <property type="entry name" value="FLAVOHEMOPROTEIN"/>
    <property type="match status" value="1"/>
</dbReference>
<dbReference type="Gene3D" id="2.40.30.10">
    <property type="entry name" value="Translation factors"/>
    <property type="match status" value="1"/>
</dbReference>
<keyword evidence="4" id="KW-0216">Detoxification</keyword>
<dbReference type="InterPro" id="IPR017927">
    <property type="entry name" value="FAD-bd_FR_type"/>
</dbReference>
<evidence type="ECO:0000256" key="3">
    <source>
        <dbReference type="ARBA" id="ARBA00012229"/>
    </source>
</evidence>
<feature type="domain" description="Globin" evidence="15">
    <location>
        <begin position="1"/>
        <end position="138"/>
    </location>
</feature>
<dbReference type="SUPFAM" id="SSF52343">
    <property type="entry name" value="Ferredoxin reductase-like, C-terminal NADP-linked domain"/>
    <property type="match status" value="1"/>
</dbReference>
<keyword evidence="10" id="KW-0520">NAD</keyword>
<dbReference type="InterPro" id="IPR012292">
    <property type="entry name" value="Globin/Proto"/>
</dbReference>
<feature type="domain" description="FAD-binding FR-type" evidence="16">
    <location>
        <begin position="152"/>
        <end position="255"/>
    </location>
</feature>
<dbReference type="Proteomes" id="UP000235116">
    <property type="component" value="Chromosome"/>
</dbReference>
<dbReference type="GO" id="GO:0046210">
    <property type="term" value="P:nitric oxide catabolic process"/>
    <property type="evidence" value="ECO:0007669"/>
    <property type="project" value="TreeGrafter"/>
</dbReference>
<dbReference type="PROSITE" id="PS01033">
    <property type="entry name" value="GLOBIN"/>
    <property type="match status" value="1"/>
</dbReference>
<dbReference type="InterPro" id="IPR008333">
    <property type="entry name" value="Cbr1-like_FAD-bd_dom"/>
</dbReference>
<gene>
    <name evidence="17" type="ORF">Kalk_13255</name>
</gene>
<keyword evidence="9" id="KW-0408">Iron</keyword>
<keyword evidence="6 14" id="KW-0561">Oxygen transport</keyword>
<dbReference type="GO" id="GO:0071500">
    <property type="term" value="P:cellular response to nitrosative stress"/>
    <property type="evidence" value="ECO:0007669"/>
    <property type="project" value="TreeGrafter"/>
</dbReference>
<evidence type="ECO:0000256" key="7">
    <source>
        <dbReference type="ARBA" id="ARBA00022723"/>
    </source>
</evidence>
<evidence type="ECO:0000256" key="2">
    <source>
        <dbReference type="ARBA" id="ARBA00006401"/>
    </source>
</evidence>
<evidence type="ECO:0000259" key="15">
    <source>
        <dbReference type="PROSITE" id="PS01033"/>
    </source>
</evidence>
<dbReference type="OrthoDB" id="9801223at2"/>
<evidence type="ECO:0000256" key="6">
    <source>
        <dbReference type="ARBA" id="ARBA00022621"/>
    </source>
</evidence>
<organism evidence="17 18">
    <name type="scientific">Ketobacter alkanivorans</name>
    <dbReference type="NCBI Taxonomy" id="1917421"/>
    <lineage>
        <taxon>Bacteria</taxon>
        <taxon>Pseudomonadati</taxon>
        <taxon>Pseudomonadota</taxon>
        <taxon>Gammaproteobacteria</taxon>
        <taxon>Pseudomonadales</taxon>
        <taxon>Ketobacteraceae</taxon>
        <taxon>Ketobacter</taxon>
    </lineage>
</organism>
<dbReference type="InterPro" id="IPR039261">
    <property type="entry name" value="FNR_nucleotide-bd"/>
</dbReference>
<dbReference type="PROSITE" id="PS51384">
    <property type="entry name" value="FAD_FR"/>
    <property type="match status" value="1"/>
</dbReference>
<comment type="similarity">
    <text evidence="2">In the C-terminal section; belongs to the flavoprotein pyridine nucleotide cytochrome reductase family.</text>
</comment>
<name>A0A2K9LM26_9GAMM</name>
<dbReference type="GO" id="GO:0005344">
    <property type="term" value="F:oxygen carrier activity"/>
    <property type="evidence" value="ECO:0007669"/>
    <property type="project" value="UniProtKB-KW"/>
</dbReference>
<comment type="catalytic activity">
    <reaction evidence="13">
        <text>2 nitric oxide + NADPH + 2 O2 = 2 nitrate + NADP(+) + H(+)</text>
        <dbReference type="Rhea" id="RHEA:19465"/>
        <dbReference type="ChEBI" id="CHEBI:15378"/>
        <dbReference type="ChEBI" id="CHEBI:15379"/>
        <dbReference type="ChEBI" id="CHEBI:16480"/>
        <dbReference type="ChEBI" id="CHEBI:17632"/>
        <dbReference type="ChEBI" id="CHEBI:57783"/>
        <dbReference type="ChEBI" id="CHEBI:58349"/>
        <dbReference type="EC" id="1.14.12.17"/>
    </reaction>
</comment>
<dbReference type="InterPro" id="IPR001433">
    <property type="entry name" value="OxRdtase_FAD/NAD-bd"/>
</dbReference>
<sequence>MLTAEQISIIKATAPVVGNHARDITGAFYPLLFERYPHVQAYFNQTHQVQGTQREALAQALVAYASHIDELGQLSDAVSLITHKHCSLNIQPEHYDLVGECLMEAIAMVLGAAVTTAVADAWSAAYRQLADILINAEAMIYQQNAERRGGWQGERRFLIEAIVPESATMTSYYLVPEDQEQAIDFSAGQYVGLILTINGSVVRRNYSLSDAPGARHLRISVKHEQGGVASGYLHQQAKEGNPVLLTAPCGDFVLTQDEYGLDKPLYLVTGGAGITPAISMLNSCVASGREIVFVHAAINSEHHAFSAHVQALASNHDNLKTFYIYEAPLPKDTPDATGYLNADMLKALMSGRQDVDLYYLGPKPFMACVNRIVHELGIPPQQVRSEWFGPREALD</sequence>
<dbReference type="CDD" id="cd06184">
    <property type="entry name" value="flavohem_like_fad_nad_binding"/>
    <property type="match status" value="1"/>
</dbReference>
<keyword evidence="8" id="KW-0521">NADP</keyword>
<comment type="similarity">
    <text evidence="14">Belongs to the globin family.</text>
</comment>
<evidence type="ECO:0000256" key="5">
    <source>
        <dbReference type="ARBA" id="ARBA00022617"/>
    </source>
</evidence>
<dbReference type="GO" id="GO:0009636">
    <property type="term" value="P:response to toxic substance"/>
    <property type="evidence" value="ECO:0007669"/>
    <property type="project" value="UniProtKB-KW"/>
</dbReference>
<evidence type="ECO:0000256" key="1">
    <source>
        <dbReference type="ARBA" id="ARBA00001970"/>
    </source>
</evidence>
<evidence type="ECO:0000256" key="11">
    <source>
        <dbReference type="ARBA" id="ARBA00025094"/>
    </source>
</evidence>
<dbReference type="RefSeq" id="WP_101894710.1">
    <property type="nucleotide sequence ID" value="NZ_CP022684.1"/>
</dbReference>
<proteinExistence type="inferred from homology"/>
<dbReference type="NCBIfam" id="NF009805">
    <property type="entry name" value="PRK13289.1"/>
    <property type="match status" value="1"/>
</dbReference>
<evidence type="ECO:0000256" key="13">
    <source>
        <dbReference type="ARBA" id="ARBA00049433"/>
    </source>
</evidence>
<keyword evidence="14" id="KW-0813">Transport</keyword>
<keyword evidence="18" id="KW-1185">Reference proteome</keyword>
<evidence type="ECO:0000256" key="8">
    <source>
        <dbReference type="ARBA" id="ARBA00022857"/>
    </source>
</evidence>
<dbReference type="PANTHER" id="PTHR43396:SF3">
    <property type="entry name" value="FLAVOHEMOPROTEIN"/>
    <property type="match status" value="1"/>
</dbReference>
<dbReference type="EMBL" id="CP022684">
    <property type="protein sequence ID" value="AUM13332.1"/>
    <property type="molecule type" value="Genomic_DNA"/>
</dbReference>
<keyword evidence="5 14" id="KW-0349">Heme</keyword>
<dbReference type="GO" id="GO:0046872">
    <property type="term" value="F:metal ion binding"/>
    <property type="evidence" value="ECO:0007669"/>
    <property type="project" value="UniProtKB-KW"/>
</dbReference>
<dbReference type="GO" id="GO:0019825">
    <property type="term" value="F:oxygen binding"/>
    <property type="evidence" value="ECO:0007669"/>
    <property type="project" value="InterPro"/>
</dbReference>
<dbReference type="Gene3D" id="3.40.50.80">
    <property type="entry name" value="Nucleotide-binding domain of ferredoxin-NADP reductase (FNR) module"/>
    <property type="match status" value="1"/>
</dbReference>
<dbReference type="GO" id="GO:0020037">
    <property type="term" value="F:heme binding"/>
    <property type="evidence" value="ECO:0007669"/>
    <property type="project" value="InterPro"/>
</dbReference>
<dbReference type="FunFam" id="1.10.490.10:FF:000003">
    <property type="entry name" value="Flavohemoprotein"/>
    <property type="match status" value="1"/>
</dbReference>
<dbReference type="SUPFAM" id="SSF46458">
    <property type="entry name" value="Globin-like"/>
    <property type="match status" value="1"/>
</dbReference>
<evidence type="ECO:0000259" key="16">
    <source>
        <dbReference type="PROSITE" id="PS51384"/>
    </source>
</evidence>
<evidence type="ECO:0000313" key="17">
    <source>
        <dbReference type="EMBL" id="AUM13332.1"/>
    </source>
</evidence>
<comment type="cofactor">
    <cofactor evidence="1">
        <name>heme b</name>
        <dbReference type="ChEBI" id="CHEBI:60344"/>
    </cofactor>
</comment>
<dbReference type="InterPro" id="IPR000971">
    <property type="entry name" value="Globin"/>
</dbReference>
<dbReference type="Pfam" id="PF00042">
    <property type="entry name" value="Globin"/>
    <property type="match status" value="1"/>
</dbReference>
<evidence type="ECO:0000313" key="18">
    <source>
        <dbReference type="Proteomes" id="UP000235116"/>
    </source>
</evidence>